<keyword evidence="1" id="KW-0732">Signal</keyword>
<reference evidence="4" key="1">
    <citation type="submission" date="2016-08" db="EMBL/GenBank/DDBJ databases">
        <authorList>
            <person name="Varghese N."/>
            <person name="Submissions Spin"/>
        </authorList>
    </citation>
    <scope>NUCLEOTIDE SEQUENCE [LARGE SCALE GENOMIC DNA]</scope>
    <source>
        <strain evidence="4">SGD-1123</strain>
    </source>
</reference>
<evidence type="ECO:0000259" key="2">
    <source>
        <dbReference type="Pfam" id="PF26353"/>
    </source>
</evidence>
<dbReference type="Pfam" id="PF26353">
    <property type="entry name" value="YhfM"/>
    <property type="match status" value="1"/>
</dbReference>
<dbReference type="AlphaFoldDB" id="A0A1C4DT28"/>
<sequence>MQKRKAIYVKKSVIVVSIVAAAMFLAACQQDRSEKMVLLDEKISAVDISESKGLGGMNEEVLMSFTDKDSLSIFKTAITTARKQPGKVDLTEPDYDVMVQYESEEGQLPTHGIHLWLGDEGDASTFVYIGDETVYHAPPEITKQLRGLIVSEG</sequence>
<accession>A0A1C4DT28</accession>
<feature type="signal peptide" evidence="1">
    <location>
        <begin position="1"/>
        <end position="26"/>
    </location>
</feature>
<gene>
    <name evidence="3" type="ORF">GA0061094_4147</name>
</gene>
<proteinExistence type="predicted"/>
<protein>
    <recommendedName>
        <fullName evidence="2">YhfM-like domain-containing protein</fullName>
    </recommendedName>
</protein>
<dbReference type="EMBL" id="FMAU01000009">
    <property type="protein sequence ID" value="SCC34493.1"/>
    <property type="molecule type" value="Genomic_DNA"/>
</dbReference>
<dbReference type="InterPro" id="IPR058780">
    <property type="entry name" value="YhfM-like_dom"/>
</dbReference>
<dbReference type="PROSITE" id="PS51257">
    <property type="entry name" value="PROKAR_LIPOPROTEIN"/>
    <property type="match status" value="1"/>
</dbReference>
<evidence type="ECO:0000313" key="4">
    <source>
        <dbReference type="Proteomes" id="UP000181997"/>
    </source>
</evidence>
<keyword evidence="4" id="KW-1185">Reference proteome</keyword>
<evidence type="ECO:0000313" key="3">
    <source>
        <dbReference type="EMBL" id="SCC34493.1"/>
    </source>
</evidence>
<dbReference type="Proteomes" id="UP000181997">
    <property type="component" value="Unassembled WGS sequence"/>
</dbReference>
<evidence type="ECO:0000256" key="1">
    <source>
        <dbReference type="SAM" id="SignalP"/>
    </source>
</evidence>
<name>A0A1C4DT28_9BACI</name>
<feature type="domain" description="YhfM-like" evidence="2">
    <location>
        <begin position="63"/>
        <end position="149"/>
    </location>
</feature>
<organism evidence="3 4">
    <name type="scientific">[Bacillus] enclensis</name>
    <dbReference type="NCBI Taxonomy" id="1402860"/>
    <lineage>
        <taxon>Bacteria</taxon>
        <taxon>Bacillati</taxon>
        <taxon>Bacillota</taxon>
        <taxon>Bacilli</taxon>
        <taxon>Bacillales</taxon>
        <taxon>Bacillaceae</taxon>
        <taxon>Rossellomorea</taxon>
    </lineage>
</organism>
<feature type="chain" id="PRO_5038958937" description="YhfM-like domain-containing protein" evidence="1">
    <location>
        <begin position="27"/>
        <end position="153"/>
    </location>
</feature>